<dbReference type="InterPro" id="IPR010982">
    <property type="entry name" value="Lambda_DNA-bd_dom_sf"/>
</dbReference>
<keyword evidence="3" id="KW-1185">Reference proteome</keyword>
<dbReference type="SMART" id="SM00530">
    <property type="entry name" value="HTH_XRE"/>
    <property type="match status" value="1"/>
</dbReference>
<evidence type="ECO:0000313" key="2">
    <source>
        <dbReference type="EMBL" id="MDA0566980.1"/>
    </source>
</evidence>
<accession>A0A9X3NPT8</accession>
<evidence type="ECO:0000259" key="1">
    <source>
        <dbReference type="PROSITE" id="PS50943"/>
    </source>
</evidence>
<proteinExistence type="predicted"/>
<dbReference type="InterPro" id="IPR043917">
    <property type="entry name" value="DUF5753"/>
</dbReference>
<evidence type="ECO:0000313" key="3">
    <source>
        <dbReference type="Proteomes" id="UP001140076"/>
    </source>
</evidence>
<dbReference type="Gene3D" id="1.10.260.40">
    <property type="entry name" value="lambda repressor-like DNA-binding domains"/>
    <property type="match status" value="1"/>
</dbReference>
<dbReference type="SUPFAM" id="SSF47413">
    <property type="entry name" value="lambda repressor-like DNA-binding domains"/>
    <property type="match status" value="1"/>
</dbReference>
<dbReference type="InterPro" id="IPR001387">
    <property type="entry name" value="Cro/C1-type_HTH"/>
</dbReference>
<dbReference type="EMBL" id="JAJAQC010000047">
    <property type="protein sequence ID" value="MDA0566980.1"/>
    <property type="molecule type" value="Genomic_DNA"/>
</dbReference>
<organism evidence="2 3">
    <name type="scientific">Streptomonospora mangrovi</name>
    <dbReference type="NCBI Taxonomy" id="2883123"/>
    <lineage>
        <taxon>Bacteria</taxon>
        <taxon>Bacillati</taxon>
        <taxon>Actinomycetota</taxon>
        <taxon>Actinomycetes</taxon>
        <taxon>Streptosporangiales</taxon>
        <taxon>Nocardiopsidaceae</taxon>
        <taxon>Streptomonospora</taxon>
    </lineage>
</organism>
<dbReference type="CDD" id="cd00093">
    <property type="entry name" value="HTH_XRE"/>
    <property type="match status" value="1"/>
</dbReference>
<sequence>MAISPDSARRRFGAEVRKWRDHAGLTQLQLARLIPLSQSQVSGIELGQKGTTEEQIRRMDDVLTTEGALLRRWEALKRSDGYAVWFRDVVQIEKASTEIRVYQPMVVPGLLQTERHARVLIQQGKPAAARGWVDERVRARIDRQVILGEDGPLLTVVLEEHVLRRPLGGYEIMREQLGRLVQATASPRITIQIVPMAMDVHPGMDGGFQLFTVPDKGTVVYTETRSSGTPIDDEEIVADYQSVFAELRGVALHPAASRELMTSILEEYSNAAEGMAQK</sequence>
<dbReference type="Pfam" id="PF19054">
    <property type="entry name" value="DUF5753"/>
    <property type="match status" value="1"/>
</dbReference>
<name>A0A9X3NPT8_9ACTN</name>
<dbReference type="Pfam" id="PF13560">
    <property type="entry name" value="HTH_31"/>
    <property type="match status" value="1"/>
</dbReference>
<dbReference type="PROSITE" id="PS50943">
    <property type="entry name" value="HTH_CROC1"/>
    <property type="match status" value="1"/>
</dbReference>
<comment type="caution">
    <text evidence="2">The sequence shown here is derived from an EMBL/GenBank/DDBJ whole genome shotgun (WGS) entry which is preliminary data.</text>
</comment>
<dbReference type="AlphaFoldDB" id="A0A9X3NPT8"/>
<feature type="domain" description="HTH cro/C1-type" evidence="1">
    <location>
        <begin position="16"/>
        <end position="70"/>
    </location>
</feature>
<dbReference type="GO" id="GO:0003677">
    <property type="term" value="F:DNA binding"/>
    <property type="evidence" value="ECO:0007669"/>
    <property type="project" value="InterPro"/>
</dbReference>
<gene>
    <name evidence="2" type="ORF">LG943_22065</name>
</gene>
<dbReference type="RefSeq" id="WP_270074236.1">
    <property type="nucleotide sequence ID" value="NZ_JAJAQC010000047.1"/>
</dbReference>
<reference evidence="2" key="1">
    <citation type="submission" date="2021-10" db="EMBL/GenBank/DDBJ databases">
        <title>Streptomonospora sp. nov., isolated from mangrove soil.</title>
        <authorList>
            <person name="Chen X."/>
            <person name="Ge X."/>
            <person name="Liu W."/>
        </authorList>
    </citation>
    <scope>NUCLEOTIDE SEQUENCE</scope>
    <source>
        <strain evidence="2">S1-112</strain>
    </source>
</reference>
<dbReference type="Proteomes" id="UP001140076">
    <property type="component" value="Unassembled WGS sequence"/>
</dbReference>
<protein>
    <submittedName>
        <fullName evidence="2">Helix-turn-helix domain-containing protein</fullName>
    </submittedName>
</protein>